<dbReference type="SUPFAM" id="SSF53098">
    <property type="entry name" value="Ribonuclease H-like"/>
    <property type="match status" value="1"/>
</dbReference>
<evidence type="ECO:0000313" key="3">
    <source>
        <dbReference type="Proteomes" id="UP001164746"/>
    </source>
</evidence>
<proteinExistence type="predicted"/>
<dbReference type="InterPro" id="IPR036397">
    <property type="entry name" value="RNaseH_sf"/>
</dbReference>
<dbReference type="PROSITE" id="PS50994">
    <property type="entry name" value="INTEGRASE"/>
    <property type="match status" value="1"/>
</dbReference>
<keyword evidence="3" id="KW-1185">Reference proteome</keyword>
<dbReference type="Gene3D" id="3.30.420.10">
    <property type="entry name" value="Ribonuclease H-like superfamily/Ribonuclease H"/>
    <property type="match status" value="1"/>
</dbReference>
<dbReference type="InterPro" id="IPR001584">
    <property type="entry name" value="Integrase_cat-core"/>
</dbReference>
<feature type="domain" description="Integrase catalytic" evidence="1">
    <location>
        <begin position="1"/>
        <end position="86"/>
    </location>
</feature>
<dbReference type="EMBL" id="CP111019">
    <property type="protein sequence ID" value="WAR12143.1"/>
    <property type="molecule type" value="Genomic_DNA"/>
</dbReference>
<reference evidence="2" key="1">
    <citation type="submission" date="2022-11" db="EMBL/GenBank/DDBJ databases">
        <title>Centuries of genome instability and evolution in soft-shell clam transmissible cancer (bioRxiv).</title>
        <authorList>
            <person name="Hart S.F.M."/>
            <person name="Yonemitsu M.A."/>
            <person name="Giersch R.M."/>
            <person name="Beal B.F."/>
            <person name="Arriagada G."/>
            <person name="Davis B.W."/>
            <person name="Ostrander E.A."/>
            <person name="Goff S.P."/>
            <person name="Metzger M.J."/>
        </authorList>
    </citation>
    <scope>NUCLEOTIDE SEQUENCE</scope>
    <source>
        <strain evidence="2">MELC-2E11</strain>
        <tissue evidence="2">Siphon/mantle</tissue>
    </source>
</reference>
<gene>
    <name evidence="2" type="ORF">MAR_026323</name>
</gene>
<protein>
    <submittedName>
        <fullName evidence="2">YMD3-like protein</fullName>
    </submittedName>
</protein>
<evidence type="ECO:0000313" key="2">
    <source>
        <dbReference type="EMBL" id="WAR12143.1"/>
    </source>
</evidence>
<dbReference type="PANTHER" id="PTHR46585:SF1">
    <property type="entry name" value="CHROMO DOMAIN-CONTAINING PROTEIN"/>
    <property type="match status" value="1"/>
</dbReference>
<dbReference type="PANTHER" id="PTHR46585">
    <property type="entry name" value="INTEGRASE CORE DOMAIN CONTAINING PROTEIN"/>
    <property type="match status" value="1"/>
</dbReference>
<dbReference type="InterPro" id="IPR012337">
    <property type="entry name" value="RNaseH-like_sf"/>
</dbReference>
<dbReference type="Proteomes" id="UP001164746">
    <property type="component" value="Chromosome 8"/>
</dbReference>
<evidence type="ECO:0000259" key="1">
    <source>
        <dbReference type="PROSITE" id="PS50994"/>
    </source>
</evidence>
<organism evidence="2 3">
    <name type="scientific">Mya arenaria</name>
    <name type="common">Soft-shell clam</name>
    <dbReference type="NCBI Taxonomy" id="6604"/>
    <lineage>
        <taxon>Eukaryota</taxon>
        <taxon>Metazoa</taxon>
        <taxon>Spiralia</taxon>
        <taxon>Lophotrochozoa</taxon>
        <taxon>Mollusca</taxon>
        <taxon>Bivalvia</taxon>
        <taxon>Autobranchia</taxon>
        <taxon>Heteroconchia</taxon>
        <taxon>Euheterodonta</taxon>
        <taxon>Imparidentia</taxon>
        <taxon>Neoheterodontei</taxon>
        <taxon>Myida</taxon>
        <taxon>Myoidea</taxon>
        <taxon>Myidae</taxon>
        <taxon>Mya</taxon>
    </lineage>
</organism>
<accession>A0ABY7EUD1</accession>
<name>A0ABY7EUD1_MYAAR</name>
<sequence>MWVDKGKEFYNKDVQNLVEIYSTENEEKSSVVERWNRTMKEKMWRYFSANSTNKYIDILNDLVDQYNDTKHSSIKMNPVEASMPLARLAEPESCVCDSKAPMLRIALPTSSKPKFAVGDRVRITKKKKTFEKGYTPRWTEEVFTVSEIQYTNPVTYKIKDYNKEEIQGTFYEQELQKTDKEIFRIERVIQKRDYEAADLAVTHAANKYTDALEELKIESPSWSARSASIIIKNAVIKLSGEDEAGAVQKGKYGTDSVPFTLVEKHPNKMKEKEKRVNEYLVNEEGLDKSDGEKMSVI</sequence>